<dbReference type="Proteomes" id="UP001500466">
    <property type="component" value="Unassembled WGS sequence"/>
</dbReference>
<keyword evidence="1" id="KW-0812">Transmembrane</keyword>
<feature type="transmembrane region" description="Helical" evidence="1">
    <location>
        <begin position="101"/>
        <end position="120"/>
    </location>
</feature>
<keyword evidence="3" id="KW-1185">Reference proteome</keyword>
<gene>
    <name evidence="2" type="ORF">GCM10023205_57390</name>
</gene>
<organism evidence="2 3">
    <name type="scientific">Yinghuangia aomiensis</name>
    <dbReference type="NCBI Taxonomy" id="676205"/>
    <lineage>
        <taxon>Bacteria</taxon>
        <taxon>Bacillati</taxon>
        <taxon>Actinomycetota</taxon>
        <taxon>Actinomycetes</taxon>
        <taxon>Kitasatosporales</taxon>
        <taxon>Streptomycetaceae</taxon>
        <taxon>Yinghuangia</taxon>
    </lineage>
</organism>
<protein>
    <submittedName>
        <fullName evidence="2">Uncharacterized protein</fullName>
    </submittedName>
</protein>
<dbReference type="Pfam" id="PF19545">
    <property type="entry name" value="DUF6069"/>
    <property type="match status" value="1"/>
</dbReference>
<dbReference type="InterPro" id="IPR045713">
    <property type="entry name" value="DUF6069"/>
</dbReference>
<evidence type="ECO:0000313" key="3">
    <source>
        <dbReference type="Proteomes" id="UP001500466"/>
    </source>
</evidence>
<dbReference type="EMBL" id="BAABHS010000023">
    <property type="protein sequence ID" value="GAA4980808.1"/>
    <property type="molecule type" value="Genomic_DNA"/>
</dbReference>
<reference evidence="3" key="1">
    <citation type="journal article" date="2019" name="Int. J. Syst. Evol. Microbiol.">
        <title>The Global Catalogue of Microorganisms (GCM) 10K type strain sequencing project: providing services to taxonomists for standard genome sequencing and annotation.</title>
        <authorList>
            <consortium name="The Broad Institute Genomics Platform"/>
            <consortium name="The Broad Institute Genome Sequencing Center for Infectious Disease"/>
            <person name="Wu L."/>
            <person name="Ma J."/>
        </authorList>
    </citation>
    <scope>NUCLEOTIDE SEQUENCE [LARGE SCALE GENOMIC DNA]</scope>
    <source>
        <strain evidence="3">JCM 17986</strain>
    </source>
</reference>
<accession>A0ABP9HWL3</accession>
<comment type="caution">
    <text evidence="2">The sequence shown here is derived from an EMBL/GenBank/DDBJ whole genome shotgun (WGS) entry which is preliminary data.</text>
</comment>
<keyword evidence="1" id="KW-0472">Membrane</keyword>
<proteinExistence type="predicted"/>
<evidence type="ECO:0000256" key="1">
    <source>
        <dbReference type="SAM" id="Phobius"/>
    </source>
</evidence>
<evidence type="ECO:0000313" key="2">
    <source>
        <dbReference type="EMBL" id="GAA4980808.1"/>
    </source>
</evidence>
<feature type="transmembrane region" description="Helical" evidence="1">
    <location>
        <begin position="65"/>
        <end position="89"/>
    </location>
</feature>
<dbReference type="RefSeq" id="WP_345678615.1">
    <property type="nucleotide sequence ID" value="NZ_BAABHS010000023.1"/>
</dbReference>
<sequence length="151" mass="15335">MAVTTNSQTMNGTSARFGAASRPAWQVAGAASLAGIAVAGVYEAIVRAAGVSLDMGTSKAEAEAIPVGGFVGFTAMFAAVGFLFALAVARWANRPGRTYAVAAWAVAVVSLVLPFLPAYAAAETRVVLALAHVAVAAVVVPPVARHLGRRR</sequence>
<keyword evidence="1" id="KW-1133">Transmembrane helix</keyword>
<feature type="transmembrane region" description="Helical" evidence="1">
    <location>
        <begin position="24"/>
        <end position="45"/>
    </location>
</feature>
<name>A0ABP9HWL3_9ACTN</name>
<feature type="transmembrane region" description="Helical" evidence="1">
    <location>
        <begin position="126"/>
        <end position="144"/>
    </location>
</feature>